<proteinExistence type="predicted"/>
<dbReference type="RefSeq" id="WP_148975986.1">
    <property type="nucleotide sequence ID" value="NZ_JBNIKU010000003.1"/>
</dbReference>
<dbReference type="EMBL" id="VTER01000009">
    <property type="protein sequence ID" value="TYS45884.1"/>
    <property type="molecule type" value="Genomic_DNA"/>
</dbReference>
<sequence>MADKKPPYKGFNTEKNNGLSDTQEVNYSSDFKKAYKAEKKQDSDSSEKSE</sequence>
<evidence type="ECO:0000313" key="3">
    <source>
        <dbReference type="Proteomes" id="UP000322139"/>
    </source>
</evidence>
<dbReference type="InterPro" id="IPR025437">
    <property type="entry name" value="YfhE-like"/>
</dbReference>
<comment type="caution">
    <text evidence="2">The sequence shown here is derived from an EMBL/GenBank/DDBJ whole genome shotgun (WGS) entry which is preliminary data.</text>
</comment>
<dbReference type="AlphaFoldDB" id="A0A5D4R798"/>
<dbReference type="Pfam" id="PF14152">
    <property type="entry name" value="YfhE"/>
    <property type="match status" value="1"/>
</dbReference>
<organism evidence="2 3">
    <name type="scientific">Bacillus infantis</name>
    <dbReference type="NCBI Taxonomy" id="324767"/>
    <lineage>
        <taxon>Bacteria</taxon>
        <taxon>Bacillati</taxon>
        <taxon>Bacillota</taxon>
        <taxon>Bacilli</taxon>
        <taxon>Bacillales</taxon>
        <taxon>Bacillaceae</taxon>
        <taxon>Bacillus</taxon>
    </lineage>
</organism>
<accession>A0A5D4R798</accession>
<protein>
    <submittedName>
        <fullName evidence="2">YfhE family protein</fullName>
    </submittedName>
</protein>
<feature type="compositionally biased region" description="Polar residues" evidence="1">
    <location>
        <begin position="13"/>
        <end position="26"/>
    </location>
</feature>
<name>A0A5D4R798_9BACI</name>
<dbReference type="Proteomes" id="UP000322139">
    <property type="component" value="Unassembled WGS sequence"/>
</dbReference>
<gene>
    <name evidence="2" type="ORF">FZD51_17710</name>
</gene>
<feature type="region of interest" description="Disordered" evidence="1">
    <location>
        <begin position="1"/>
        <end position="26"/>
    </location>
</feature>
<evidence type="ECO:0000256" key="1">
    <source>
        <dbReference type="SAM" id="MobiDB-lite"/>
    </source>
</evidence>
<reference evidence="2 3" key="1">
    <citation type="submission" date="2019-08" db="EMBL/GenBank/DDBJ databases">
        <title>Bacillus genomes from the desert of Cuatro Cienegas, Coahuila.</title>
        <authorList>
            <person name="Olmedo-Alvarez G."/>
        </authorList>
    </citation>
    <scope>NUCLEOTIDE SEQUENCE [LARGE SCALE GENOMIC DNA]</scope>
    <source>
        <strain evidence="2 3">CH446_14T</strain>
    </source>
</reference>
<evidence type="ECO:0000313" key="2">
    <source>
        <dbReference type="EMBL" id="TYS45884.1"/>
    </source>
</evidence>